<evidence type="ECO:0000313" key="2">
    <source>
        <dbReference type="EMBL" id="QIB67642.1"/>
    </source>
</evidence>
<dbReference type="SUPFAM" id="SSF89796">
    <property type="entry name" value="CoA-transferase family III (CaiB/BaiF)"/>
    <property type="match status" value="1"/>
</dbReference>
<gene>
    <name evidence="2" type="ORF">G3T16_11450</name>
</gene>
<protein>
    <submittedName>
        <fullName evidence="2">CoA transferase</fullName>
    </submittedName>
</protein>
<evidence type="ECO:0000313" key="3">
    <source>
        <dbReference type="Proteomes" id="UP000477680"/>
    </source>
</evidence>
<name>A0A6C0U610_9GAMM</name>
<dbReference type="InterPro" id="IPR050483">
    <property type="entry name" value="CoA-transferase_III_domain"/>
</dbReference>
<accession>A0A6C0U610</accession>
<keyword evidence="3" id="KW-1185">Reference proteome</keyword>
<reference evidence="2 3" key="1">
    <citation type="submission" date="2020-02" db="EMBL/GenBank/DDBJ databases">
        <title>Genome sequencing for Kineobactrum sp. M2.</title>
        <authorList>
            <person name="Park S.-J."/>
        </authorList>
    </citation>
    <scope>NUCLEOTIDE SEQUENCE [LARGE SCALE GENOMIC DNA]</scope>
    <source>
        <strain evidence="2 3">M2</strain>
    </source>
</reference>
<dbReference type="InterPro" id="IPR023606">
    <property type="entry name" value="CoA-Trfase_III_dom_1_sf"/>
</dbReference>
<dbReference type="GO" id="GO:0008410">
    <property type="term" value="F:CoA-transferase activity"/>
    <property type="evidence" value="ECO:0007669"/>
    <property type="project" value="TreeGrafter"/>
</dbReference>
<sequence length="403" mass="44112">MAPLSGIRVIDLTTVAMGPLASQWLGDLGADVIKVEAPEGDSTRRTGPAIEQGMAALFISTNRNKRSIALDLKTDAGRDALLSLIDSADVFMHNIRPQKLAGLGLGHVELLKRNPKLVYAGLHGFGESGPYGGKPAYDDIIQALSGCADLMGKQNGVPGYYPSIIADKTTGLIAAIAILSAIIGRQSSGEGVVVEIPMFECMTAFNLVEHLYGHIFNPPVAPLGYPRVLSKDRRPLRTRDGYVCMMPYTDSHWRAFFKEVGASELIDDPRFSSIGDRTQHIDELYKILSSYLLQRDSFDWLTVCEKLGIPAAPIRSLDDLLKDQHLEEVNFFQSYDDQSIGGICTPGVPILINGERPKSRIPPRLGEHGREILQEIGYDQEKLNRLLRSGTAQREKMGSSPLG</sequence>
<organism evidence="2 3">
    <name type="scientific">Kineobactrum salinum</name>
    <dbReference type="NCBI Taxonomy" id="2708301"/>
    <lineage>
        <taxon>Bacteria</taxon>
        <taxon>Pseudomonadati</taxon>
        <taxon>Pseudomonadota</taxon>
        <taxon>Gammaproteobacteria</taxon>
        <taxon>Cellvibrionales</taxon>
        <taxon>Halieaceae</taxon>
        <taxon>Kineobactrum</taxon>
    </lineage>
</organism>
<dbReference type="InterPro" id="IPR003673">
    <property type="entry name" value="CoA-Trfase_fam_III"/>
</dbReference>
<dbReference type="Gene3D" id="3.30.1540.10">
    <property type="entry name" value="formyl-coa transferase, domain 3"/>
    <property type="match status" value="1"/>
</dbReference>
<dbReference type="EMBL" id="CP048711">
    <property type="protein sequence ID" value="QIB67642.1"/>
    <property type="molecule type" value="Genomic_DNA"/>
</dbReference>
<dbReference type="PANTHER" id="PTHR48207:SF4">
    <property type="entry name" value="BLL6097 PROTEIN"/>
    <property type="match status" value="1"/>
</dbReference>
<dbReference type="Pfam" id="PF02515">
    <property type="entry name" value="CoA_transf_3"/>
    <property type="match status" value="1"/>
</dbReference>
<dbReference type="InterPro" id="IPR044855">
    <property type="entry name" value="CoA-Trfase_III_dom3_sf"/>
</dbReference>
<dbReference type="Gene3D" id="3.40.50.10540">
    <property type="entry name" value="Crotonobetainyl-coa:carnitine coa-transferase, domain 1"/>
    <property type="match status" value="1"/>
</dbReference>
<dbReference type="KEGG" id="kim:G3T16_11450"/>
<dbReference type="PANTHER" id="PTHR48207">
    <property type="entry name" value="SUCCINATE--HYDROXYMETHYLGLUTARATE COA-TRANSFERASE"/>
    <property type="match status" value="1"/>
</dbReference>
<dbReference type="AlphaFoldDB" id="A0A6C0U610"/>
<dbReference type="Proteomes" id="UP000477680">
    <property type="component" value="Chromosome"/>
</dbReference>
<keyword evidence="1 2" id="KW-0808">Transferase</keyword>
<proteinExistence type="predicted"/>
<evidence type="ECO:0000256" key="1">
    <source>
        <dbReference type="ARBA" id="ARBA00022679"/>
    </source>
</evidence>